<protein>
    <submittedName>
        <fullName evidence="1">Uncharacterized protein</fullName>
    </submittedName>
</protein>
<comment type="caution">
    <text evidence="1">The sequence shown here is derived from an EMBL/GenBank/DDBJ whole genome shotgun (WGS) entry which is preliminary data.</text>
</comment>
<accession>A0AAV4N3W9</accession>
<dbReference type="EMBL" id="BPLR01002818">
    <property type="protein sequence ID" value="GIX78074.1"/>
    <property type="molecule type" value="Genomic_DNA"/>
</dbReference>
<proteinExistence type="predicted"/>
<name>A0AAV4N3W9_CAEEX</name>
<dbReference type="AlphaFoldDB" id="A0AAV4N3W9"/>
<sequence length="70" mass="7989">MLISINAPFVLRENDFFSSICVVLPHVPVNKKEEFKNELFEEMIKLGGRTNDGLPVHKSTAIHLVIKKKK</sequence>
<gene>
    <name evidence="1" type="ORF">CEXT_398901</name>
</gene>
<keyword evidence="2" id="KW-1185">Reference proteome</keyword>
<evidence type="ECO:0000313" key="1">
    <source>
        <dbReference type="EMBL" id="GIX78074.1"/>
    </source>
</evidence>
<dbReference type="Proteomes" id="UP001054945">
    <property type="component" value="Unassembled WGS sequence"/>
</dbReference>
<reference evidence="1 2" key="1">
    <citation type="submission" date="2021-06" db="EMBL/GenBank/DDBJ databases">
        <title>Caerostris extrusa draft genome.</title>
        <authorList>
            <person name="Kono N."/>
            <person name="Arakawa K."/>
        </authorList>
    </citation>
    <scope>NUCLEOTIDE SEQUENCE [LARGE SCALE GENOMIC DNA]</scope>
</reference>
<organism evidence="1 2">
    <name type="scientific">Caerostris extrusa</name>
    <name type="common">Bark spider</name>
    <name type="synonym">Caerostris bankana</name>
    <dbReference type="NCBI Taxonomy" id="172846"/>
    <lineage>
        <taxon>Eukaryota</taxon>
        <taxon>Metazoa</taxon>
        <taxon>Ecdysozoa</taxon>
        <taxon>Arthropoda</taxon>
        <taxon>Chelicerata</taxon>
        <taxon>Arachnida</taxon>
        <taxon>Araneae</taxon>
        <taxon>Araneomorphae</taxon>
        <taxon>Entelegynae</taxon>
        <taxon>Araneoidea</taxon>
        <taxon>Araneidae</taxon>
        <taxon>Caerostris</taxon>
    </lineage>
</organism>
<evidence type="ECO:0000313" key="2">
    <source>
        <dbReference type="Proteomes" id="UP001054945"/>
    </source>
</evidence>